<evidence type="ECO:0000313" key="2">
    <source>
        <dbReference type="Proteomes" id="UP001055879"/>
    </source>
</evidence>
<dbReference type="Proteomes" id="UP001055879">
    <property type="component" value="Linkage Group LG01"/>
</dbReference>
<name>A0ACB9FGI3_ARCLA</name>
<reference evidence="2" key="1">
    <citation type="journal article" date="2022" name="Mol. Ecol. Resour.">
        <title>The genomes of chicory, endive, great burdock and yacon provide insights into Asteraceae palaeo-polyploidization history and plant inulin production.</title>
        <authorList>
            <person name="Fan W."/>
            <person name="Wang S."/>
            <person name="Wang H."/>
            <person name="Wang A."/>
            <person name="Jiang F."/>
            <person name="Liu H."/>
            <person name="Zhao H."/>
            <person name="Xu D."/>
            <person name="Zhang Y."/>
        </authorList>
    </citation>
    <scope>NUCLEOTIDE SEQUENCE [LARGE SCALE GENOMIC DNA]</scope>
    <source>
        <strain evidence="2">cv. Niubang</strain>
    </source>
</reference>
<proteinExistence type="predicted"/>
<organism evidence="1 2">
    <name type="scientific">Arctium lappa</name>
    <name type="common">Greater burdock</name>
    <name type="synonym">Lappa major</name>
    <dbReference type="NCBI Taxonomy" id="4217"/>
    <lineage>
        <taxon>Eukaryota</taxon>
        <taxon>Viridiplantae</taxon>
        <taxon>Streptophyta</taxon>
        <taxon>Embryophyta</taxon>
        <taxon>Tracheophyta</taxon>
        <taxon>Spermatophyta</taxon>
        <taxon>Magnoliopsida</taxon>
        <taxon>eudicotyledons</taxon>
        <taxon>Gunneridae</taxon>
        <taxon>Pentapetalae</taxon>
        <taxon>asterids</taxon>
        <taxon>campanulids</taxon>
        <taxon>Asterales</taxon>
        <taxon>Asteraceae</taxon>
        <taxon>Carduoideae</taxon>
        <taxon>Cardueae</taxon>
        <taxon>Arctiinae</taxon>
        <taxon>Arctium</taxon>
    </lineage>
</organism>
<sequence length="193" mass="21488">MVVVSSASARGAQKIDQIRYRVVDNSEIMEIRGEIGGETPPGEVEDKIYVAVGKDLKMLVSDSPENLYRVGLIVSQDLNLENHTPLPGIKVGDIGLKFGNGAYNTIDIGVLRFDHVRISRNQMLMRVSQVTKEGNFVQFDVPRQLIYGTMVYVRQKIVVDASKALSRAVLLLQDIVQCGHNLSHVMVDRRVPE</sequence>
<dbReference type="EMBL" id="CM042047">
    <property type="protein sequence ID" value="KAI3770038.1"/>
    <property type="molecule type" value="Genomic_DNA"/>
</dbReference>
<reference evidence="1 2" key="2">
    <citation type="journal article" date="2022" name="Mol. Ecol. Resour.">
        <title>The genomes of chicory, endive, great burdock and yacon provide insights into Asteraceae paleo-polyploidization history and plant inulin production.</title>
        <authorList>
            <person name="Fan W."/>
            <person name="Wang S."/>
            <person name="Wang H."/>
            <person name="Wang A."/>
            <person name="Jiang F."/>
            <person name="Liu H."/>
            <person name="Zhao H."/>
            <person name="Xu D."/>
            <person name="Zhang Y."/>
        </authorList>
    </citation>
    <scope>NUCLEOTIDE SEQUENCE [LARGE SCALE GENOMIC DNA]</scope>
    <source>
        <strain evidence="2">cv. Niubang</strain>
    </source>
</reference>
<gene>
    <name evidence="1" type="ORF">L6452_01158</name>
</gene>
<evidence type="ECO:0000313" key="1">
    <source>
        <dbReference type="EMBL" id="KAI3770038.1"/>
    </source>
</evidence>
<protein>
    <submittedName>
        <fullName evidence="1">Uncharacterized protein</fullName>
    </submittedName>
</protein>
<comment type="caution">
    <text evidence="1">The sequence shown here is derived from an EMBL/GenBank/DDBJ whole genome shotgun (WGS) entry which is preliminary data.</text>
</comment>
<keyword evidence="2" id="KW-1185">Reference proteome</keyword>
<accession>A0ACB9FGI3</accession>